<reference evidence="14 15" key="1">
    <citation type="journal article" date="2004" name="Science">
        <title>The Ashbya gossypii genome as a tool for mapping the ancient Saccharomyces cerevisiae genome.</title>
        <authorList>
            <person name="Dietrich F.S."/>
            <person name="Voegeli S."/>
            <person name="Brachat S."/>
            <person name="Lerch A."/>
            <person name="Gates K."/>
            <person name="Steiner S."/>
            <person name="Mohr C."/>
            <person name="Pohlmann R."/>
            <person name="Luedi P."/>
            <person name="Choi S."/>
            <person name="Wing R.A."/>
            <person name="Flavier A."/>
            <person name="Gaffney T.D."/>
            <person name="Philippsen P."/>
        </authorList>
    </citation>
    <scope>NUCLEOTIDE SEQUENCE [LARGE SCALE GENOMIC DNA]</scope>
    <source>
        <strain evidence="15">ATCC 10895 / CBS 109.51 / FGSC 9923 / NRRL Y-1056</strain>
    </source>
</reference>
<keyword evidence="4" id="KW-0238">DNA-binding</keyword>
<dbReference type="KEGG" id="ago:AGOS_AFL085C"/>
<evidence type="ECO:0000256" key="3">
    <source>
        <dbReference type="ARBA" id="ARBA00023015"/>
    </source>
</evidence>
<dbReference type="AlphaFoldDB" id="Q755B0"/>
<evidence type="ECO:0000313" key="14">
    <source>
        <dbReference type="EMBL" id="AAS53287.2"/>
    </source>
</evidence>
<evidence type="ECO:0000256" key="7">
    <source>
        <dbReference type="ARBA" id="ARBA00059868"/>
    </source>
</evidence>
<evidence type="ECO:0000256" key="1">
    <source>
        <dbReference type="ARBA" id="ARBA00004123"/>
    </source>
</evidence>
<feature type="region of interest" description="Disordered" evidence="12">
    <location>
        <begin position="162"/>
        <end position="184"/>
    </location>
</feature>
<keyword evidence="6" id="KW-0539">Nucleus</keyword>
<keyword evidence="5" id="KW-0804">Transcription</keyword>
<comment type="subunit">
    <text evidence="8">Homotrimer. Homotrimerization increases the affinity of HSF1 to DNA.</text>
</comment>
<dbReference type="GO" id="GO:0003700">
    <property type="term" value="F:DNA-binding transcription factor activity"/>
    <property type="evidence" value="ECO:0007669"/>
    <property type="project" value="InterPro"/>
</dbReference>
<evidence type="ECO:0000256" key="10">
    <source>
        <dbReference type="ARBA" id="ARBA00084017"/>
    </source>
</evidence>
<dbReference type="GO" id="GO:0005634">
    <property type="term" value="C:nucleus"/>
    <property type="evidence" value="ECO:0007669"/>
    <property type="project" value="UniProtKB-SubCell"/>
</dbReference>
<sequence length="606" mass="65393">MLTRPIDLMNGEATHGGGDSGGATTRLRAAPDAPDGDDAGAGGGGAGGDRRGGGSAATALEDAGGVVEDIVNPALDAGALPHMLAEEDDAVSTMMMPFSPLLPHHLPLNSSTAGAGDHIVRRGTPVGVYGSATPELAGEHGSQLHSGLLSYNLRSSKLLTQKPSLVGRGPSKAGSSPPQLGGMPKKKLAAAKTKPAFVNKLWSMVNDPVNQSLIHWSHDGKSFIVTQREQFVHEILPKYFKHSNFASFVRQLNMYGWHKVQDVKSGSIQSNSDDRWEFANENFLRGREDLLANIIRQKSSAGSRDGAGMSVGAAHPNAVLVANGEEVDLGILFSELETVKYNQLAIAEDLKRISKDNELLWKENMLARERHQNQQQALEKIVKFLSSLYGSNTTRLLSDHVFREPQQAVAAPQGYGVHSTASMSPLHMADPLDAAPSPDVTATPVHRPRLLLKQRASPASDWPAQVQELRTSQVPSPVLQPLPARIHEIHPDAQLPADTPVLSPAVVDQASFFNDLQDNLDKQGESIQEIQDWIDKLSPASPFSRFDPRDYLAAPGFPAPPPDAADPISPRPAYKRPSNHREETRSEDYSPASKKQRQLSARDPPT</sequence>
<dbReference type="GeneID" id="4621690"/>
<dbReference type="Proteomes" id="UP000000591">
    <property type="component" value="Chromosome VI"/>
</dbReference>
<feature type="domain" description="HSF-type DNA-binding" evidence="13">
    <location>
        <begin position="236"/>
        <end position="260"/>
    </location>
</feature>
<evidence type="ECO:0000256" key="12">
    <source>
        <dbReference type="SAM" id="MobiDB-lite"/>
    </source>
</evidence>
<feature type="compositionally biased region" description="Basic and acidic residues" evidence="12">
    <location>
        <begin position="579"/>
        <end position="588"/>
    </location>
</feature>
<dbReference type="InterPro" id="IPR036388">
    <property type="entry name" value="WH-like_DNA-bd_sf"/>
</dbReference>
<dbReference type="Gene3D" id="1.10.10.10">
    <property type="entry name" value="Winged helix-like DNA-binding domain superfamily/Winged helix DNA-binding domain"/>
    <property type="match status" value="1"/>
</dbReference>
<evidence type="ECO:0000256" key="8">
    <source>
        <dbReference type="ARBA" id="ARBA00062447"/>
    </source>
</evidence>
<evidence type="ECO:0000313" key="15">
    <source>
        <dbReference type="Proteomes" id="UP000000591"/>
    </source>
</evidence>
<dbReference type="InterPro" id="IPR036390">
    <property type="entry name" value="WH_DNA-bd_sf"/>
</dbReference>
<dbReference type="SMART" id="SM00415">
    <property type="entry name" value="HSF"/>
    <property type="match status" value="1"/>
</dbReference>
<dbReference type="HOGENOM" id="CLU_017670_0_0_1"/>
<dbReference type="PANTHER" id="PTHR10015">
    <property type="entry name" value="HEAT SHOCK TRANSCRIPTION FACTOR"/>
    <property type="match status" value="1"/>
</dbReference>
<dbReference type="Pfam" id="PF00447">
    <property type="entry name" value="HSF_DNA-bind"/>
    <property type="match status" value="1"/>
</dbReference>
<name>Q755B0_EREGS</name>
<feature type="region of interest" description="Disordered" evidence="12">
    <location>
        <begin position="545"/>
        <end position="606"/>
    </location>
</feature>
<dbReference type="InterPro" id="IPR000232">
    <property type="entry name" value="HSF_DNA-bd"/>
</dbReference>
<reference evidence="15" key="2">
    <citation type="journal article" date="2013" name="G3 (Bethesda)">
        <title>Genomes of Ashbya fungi isolated from insects reveal four mating-type loci, numerous translocations, lack of transposons, and distinct gene duplications.</title>
        <authorList>
            <person name="Dietrich F.S."/>
            <person name="Voegeli S."/>
            <person name="Kuo S."/>
            <person name="Philippsen P."/>
        </authorList>
    </citation>
    <scope>GENOME REANNOTATION</scope>
    <source>
        <strain evidence="15">ATCC 10895 / CBS 109.51 / FGSC 9923 / NRRL Y-1056</strain>
    </source>
</reference>
<protein>
    <recommendedName>
        <fullName evidence="9">Heat shock transcription factor</fullName>
    </recommendedName>
    <alternativeName>
        <fullName evidence="10">Heat shock factor protein</fullName>
    </alternativeName>
</protein>
<evidence type="ECO:0000256" key="11">
    <source>
        <dbReference type="RuleBase" id="RU004020"/>
    </source>
</evidence>
<keyword evidence="15" id="KW-1185">Reference proteome</keyword>
<evidence type="ECO:0000256" key="9">
    <source>
        <dbReference type="ARBA" id="ARBA00068818"/>
    </source>
</evidence>
<comment type="similarity">
    <text evidence="2 11">Belongs to the HSF family.</text>
</comment>
<evidence type="ECO:0000256" key="6">
    <source>
        <dbReference type="ARBA" id="ARBA00023242"/>
    </source>
</evidence>
<dbReference type="OrthoDB" id="60033at2759"/>
<dbReference type="eggNOG" id="KOG0627">
    <property type="taxonomic scope" value="Eukaryota"/>
</dbReference>
<evidence type="ECO:0000259" key="13">
    <source>
        <dbReference type="PROSITE" id="PS00434"/>
    </source>
</evidence>
<dbReference type="SUPFAM" id="SSF46785">
    <property type="entry name" value="Winged helix' DNA-binding domain"/>
    <property type="match status" value="1"/>
</dbReference>
<organism evidence="14 15">
    <name type="scientific">Eremothecium gossypii (strain ATCC 10895 / CBS 109.51 / FGSC 9923 / NRRL Y-1056)</name>
    <name type="common">Yeast</name>
    <name type="synonym">Ashbya gossypii</name>
    <dbReference type="NCBI Taxonomy" id="284811"/>
    <lineage>
        <taxon>Eukaryota</taxon>
        <taxon>Fungi</taxon>
        <taxon>Dikarya</taxon>
        <taxon>Ascomycota</taxon>
        <taxon>Saccharomycotina</taxon>
        <taxon>Saccharomycetes</taxon>
        <taxon>Saccharomycetales</taxon>
        <taxon>Saccharomycetaceae</taxon>
        <taxon>Eremothecium</taxon>
    </lineage>
</organism>
<dbReference type="PANTHER" id="PTHR10015:SF427">
    <property type="entry name" value="HEAT SHOCK FACTOR PROTEIN"/>
    <property type="match status" value="1"/>
</dbReference>
<dbReference type="PROSITE" id="PS00434">
    <property type="entry name" value="HSF_DOMAIN"/>
    <property type="match status" value="1"/>
</dbReference>
<proteinExistence type="inferred from homology"/>
<gene>
    <name evidence="14" type="ORF">AGOS_AFL085C</name>
</gene>
<evidence type="ECO:0000256" key="5">
    <source>
        <dbReference type="ARBA" id="ARBA00023163"/>
    </source>
</evidence>
<dbReference type="OMA" id="DSILMPY"/>
<dbReference type="PRINTS" id="PR00056">
    <property type="entry name" value="HSFDOMAIN"/>
</dbReference>
<evidence type="ECO:0000256" key="2">
    <source>
        <dbReference type="ARBA" id="ARBA00006403"/>
    </source>
</evidence>
<accession>Q755B0</accession>
<dbReference type="RefSeq" id="NP_985463.2">
    <property type="nucleotide sequence ID" value="NM_210817.2"/>
</dbReference>
<feature type="region of interest" description="Disordered" evidence="12">
    <location>
        <begin position="1"/>
        <end position="57"/>
    </location>
</feature>
<evidence type="ECO:0000256" key="4">
    <source>
        <dbReference type="ARBA" id="ARBA00023125"/>
    </source>
</evidence>
<dbReference type="STRING" id="284811.Q755B0"/>
<dbReference type="EMBL" id="AE016819">
    <property type="protein sequence ID" value="AAS53287.2"/>
    <property type="molecule type" value="Genomic_DNA"/>
</dbReference>
<comment type="subcellular location">
    <subcellularLocation>
        <location evidence="1">Nucleus</location>
    </subcellularLocation>
</comment>
<comment type="function">
    <text evidence="7">DNA-binding transcription factor that specifically binds heat shock promoter elements (HSE) and activates transcription.</text>
</comment>
<dbReference type="GO" id="GO:0043565">
    <property type="term" value="F:sequence-specific DNA binding"/>
    <property type="evidence" value="ECO:0007669"/>
    <property type="project" value="InterPro"/>
</dbReference>
<dbReference type="GO" id="GO:0032993">
    <property type="term" value="C:protein-DNA complex"/>
    <property type="evidence" value="ECO:0007669"/>
    <property type="project" value="UniProtKB-ARBA"/>
</dbReference>
<dbReference type="FunFam" id="1.10.10.10:FF:000027">
    <property type="entry name" value="Heat shock transcription factor 1"/>
    <property type="match status" value="1"/>
</dbReference>
<dbReference type="InParanoid" id="Q755B0"/>
<keyword evidence="3" id="KW-0805">Transcription regulation</keyword>